<sequence>MPSISEATTEAGGFPLPAAPPGAGVPVPALPAPAPAAPAPAAPTAPEPAAGMPSGLPPPLSAELTKIPSPCT</sequence>
<evidence type="ECO:0000313" key="3">
    <source>
        <dbReference type="Proteomes" id="UP000600026"/>
    </source>
</evidence>
<dbReference type="Proteomes" id="UP000600026">
    <property type="component" value="Unassembled WGS sequence"/>
</dbReference>
<proteinExistence type="predicted"/>
<accession>A0A919LFR1</accession>
<feature type="compositionally biased region" description="Pro residues" evidence="1">
    <location>
        <begin position="28"/>
        <end position="46"/>
    </location>
</feature>
<feature type="compositionally biased region" description="Low complexity" evidence="1">
    <location>
        <begin position="11"/>
        <end position="27"/>
    </location>
</feature>
<evidence type="ECO:0000256" key="1">
    <source>
        <dbReference type="SAM" id="MobiDB-lite"/>
    </source>
</evidence>
<evidence type="ECO:0000313" key="2">
    <source>
        <dbReference type="EMBL" id="GHI89271.1"/>
    </source>
</evidence>
<reference evidence="2" key="1">
    <citation type="submission" date="2020-09" db="EMBL/GenBank/DDBJ databases">
        <title>Whole genome shotgun sequence of Streptomyces xanthophaeus NBRC 12829.</title>
        <authorList>
            <person name="Komaki H."/>
            <person name="Tamura T."/>
        </authorList>
    </citation>
    <scope>NUCLEOTIDE SEQUENCE</scope>
    <source>
        <strain evidence="2">NBRC 12829</strain>
    </source>
</reference>
<comment type="caution">
    <text evidence="2">The sequence shown here is derived from an EMBL/GenBank/DDBJ whole genome shotgun (WGS) entry which is preliminary data.</text>
</comment>
<dbReference type="EMBL" id="BNEE01000006">
    <property type="protein sequence ID" value="GHI89271.1"/>
    <property type="molecule type" value="Genomic_DNA"/>
</dbReference>
<organism evidence="2 3">
    <name type="scientific">Streptomyces xanthophaeus</name>
    <dbReference type="NCBI Taxonomy" id="67385"/>
    <lineage>
        <taxon>Bacteria</taxon>
        <taxon>Bacillati</taxon>
        <taxon>Actinomycetota</taxon>
        <taxon>Actinomycetes</taxon>
        <taxon>Kitasatosporales</taxon>
        <taxon>Streptomycetaceae</taxon>
        <taxon>Streptomyces</taxon>
    </lineage>
</organism>
<feature type="region of interest" description="Disordered" evidence="1">
    <location>
        <begin position="1"/>
        <end position="72"/>
    </location>
</feature>
<dbReference type="AlphaFoldDB" id="A0A919LFR1"/>
<gene>
    <name evidence="2" type="ORF">Sxan_66350</name>
</gene>
<name>A0A919LFR1_9ACTN</name>
<protein>
    <submittedName>
        <fullName evidence="2">Uncharacterized protein</fullName>
    </submittedName>
</protein>
<keyword evidence="3" id="KW-1185">Reference proteome</keyword>